<gene>
    <name evidence="2" type="ORF">EAV92_09075</name>
</gene>
<reference evidence="2 3" key="1">
    <citation type="submission" date="2018-10" db="EMBL/GenBank/DDBJ databases">
        <title>Genome Sequence of Cohnella sp.</title>
        <authorList>
            <person name="Srinivasan S."/>
            <person name="Kim M.K."/>
        </authorList>
    </citation>
    <scope>NUCLEOTIDE SEQUENCE [LARGE SCALE GENOMIC DNA]</scope>
    <source>
        <strain evidence="2 3">18JY8-7</strain>
    </source>
</reference>
<feature type="region of interest" description="Disordered" evidence="1">
    <location>
        <begin position="99"/>
        <end position="133"/>
    </location>
</feature>
<organism evidence="2 3">
    <name type="scientific">Cohnella candidum</name>
    <dbReference type="NCBI Taxonomy" id="2674991"/>
    <lineage>
        <taxon>Bacteria</taxon>
        <taxon>Bacillati</taxon>
        <taxon>Bacillota</taxon>
        <taxon>Bacilli</taxon>
        <taxon>Bacillales</taxon>
        <taxon>Paenibacillaceae</taxon>
        <taxon>Cohnella</taxon>
    </lineage>
</organism>
<protein>
    <submittedName>
        <fullName evidence="2">Uncharacterized protein</fullName>
    </submittedName>
</protein>
<dbReference type="AlphaFoldDB" id="A0A3G3JWU0"/>
<dbReference type="Proteomes" id="UP000269097">
    <property type="component" value="Chromosome"/>
</dbReference>
<evidence type="ECO:0000313" key="3">
    <source>
        <dbReference type="Proteomes" id="UP000269097"/>
    </source>
</evidence>
<sequence>MPMNLADMLCYADIDQLTRIAQTYDCHTGSHSKNELIQSILTVIHRREVLESRMEEMSGDDLRFLNSLLFENRMVYSMEELKARAIGTAVTAAAAVLPESGKPAPKPDAKAKGTRSKKKQAVPAEPAGPEDTARQTITRFKRFGWLFNGFSQQTRYLYQVPEDVKRRLCDALERKFRLRLEEREEPPVYRDERGLLAEDLTVFLKYVRDNDCPLSVDGVLYKRQLGQVLELMSVREEGPGKTGWRFGYGRKFRDYPDRFSLLYDFAYYEGLIRENPDRLIVTEEGLNTADGQRRIDPAELYRFWLRVYKGPIANLTALVQWVNRLSAAWTTVSSLFEVLRPLIRSYYFDQEQDVLERRVLGMMMHLGLLRWGETSSGEALVKMTPQGSAVVSGIALTFEDTLRLETIGRPG</sequence>
<dbReference type="KEGG" id="coh:EAV92_09075"/>
<dbReference type="EMBL" id="CP033433">
    <property type="protein sequence ID" value="AYQ72702.1"/>
    <property type="molecule type" value="Genomic_DNA"/>
</dbReference>
<accession>A0A3G3JWU0</accession>
<evidence type="ECO:0000313" key="2">
    <source>
        <dbReference type="EMBL" id="AYQ72702.1"/>
    </source>
</evidence>
<evidence type="ECO:0000256" key="1">
    <source>
        <dbReference type="SAM" id="MobiDB-lite"/>
    </source>
</evidence>
<keyword evidence="3" id="KW-1185">Reference proteome</keyword>
<proteinExistence type="predicted"/>
<name>A0A3G3JWU0_9BACL</name>